<keyword evidence="5" id="KW-0479">Metal-binding</keyword>
<proteinExistence type="inferred from homology"/>
<dbReference type="SMART" id="SM00485">
    <property type="entry name" value="XPGN"/>
    <property type="match status" value="1"/>
</dbReference>
<dbReference type="InterPro" id="IPR006085">
    <property type="entry name" value="XPG_DNA_repair_N"/>
</dbReference>
<dbReference type="FunCoup" id="W2S9S4">
    <property type="interactions" value="221"/>
</dbReference>
<dbReference type="InterPro" id="IPR036279">
    <property type="entry name" value="5-3_exonuclease_C_sf"/>
</dbReference>
<feature type="compositionally biased region" description="Polar residues" evidence="14">
    <location>
        <begin position="381"/>
        <end position="391"/>
    </location>
</feature>
<protein>
    <submittedName>
        <fullName evidence="17">Uncharacterized protein</fullName>
    </submittedName>
</protein>
<feature type="region of interest" description="Disordered" evidence="14">
    <location>
        <begin position="531"/>
        <end position="582"/>
    </location>
</feature>
<dbReference type="InterPro" id="IPR008918">
    <property type="entry name" value="HhH2"/>
</dbReference>
<dbReference type="GO" id="GO:0006281">
    <property type="term" value="P:DNA repair"/>
    <property type="evidence" value="ECO:0007669"/>
    <property type="project" value="UniProtKB-KW"/>
</dbReference>
<evidence type="ECO:0000256" key="3">
    <source>
        <dbReference type="ARBA" id="ARBA00010563"/>
    </source>
</evidence>
<keyword evidence="7" id="KW-0378">Hydrolase</keyword>
<evidence type="ECO:0000313" key="18">
    <source>
        <dbReference type="Proteomes" id="UP000030752"/>
    </source>
</evidence>
<evidence type="ECO:0000256" key="4">
    <source>
        <dbReference type="ARBA" id="ARBA00022722"/>
    </source>
</evidence>
<feature type="compositionally biased region" description="Low complexity" evidence="14">
    <location>
        <begin position="469"/>
        <end position="482"/>
    </location>
</feature>
<accession>W2S9S4</accession>
<evidence type="ECO:0000256" key="11">
    <source>
        <dbReference type="ARBA" id="ARBA00023125"/>
    </source>
</evidence>
<evidence type="ECO:0000256" key="7">
    <source>
        <dbReference type="ARBA" id="ARBA00022801"/>
    </source>
</evidence>
<feature type="region of interest" description="Disordered" evidence="14">
    <location>
        <begin position="442"/>
        <end position="486"/>
    </location>
</feature>
<dbReference type="GO" id="GO:0046872">
    <property type="term" value="F:metal ion binding"/>
    <property type="evidence" value="ECO:0007669"/>
    <property type="project" value="UniProtKB-KW"/>
</dbReference>
<evidence type="ECO:0000256" key="5">
    <source>
        <dbReference type="ARBA" id="ARBA00022723"/>
    </source>
</evidence>
<evidence type="ECO:0000256" key="10">
    <source>
        <dbReference type="ARBA" id="ARBA00022881"/>
    </source>
</evidence>
<dbReference type="FunFam" id="3.40.50.1010:FF:000002">
    <property type="entry name" value="Exonuclease 1, putative"/>
    <property type="match status" value="1"/>
</dbReference>
<evidence type="ECO:0000256" key="8">
    <source>
        <dbReference type="ARBA" id="ARBA00022839"/>
    </source>
</evidence>
<dbReference type="STRING" id="1220924.W2S9S4"/>
<dbReference type="RefSeq" id="XP_008712155.1">
    <property type="nucleotide sequence ID" value="XM_008713933.1"/>
</dbReference>
<comment type="similarity">
    <text evidence="3">Belongs to the XPG/RAD2 endonuclease family. EXO1 subfamily.</text>
</comment>
<feature type="compositionally biased region" description="Polar residues" evidence="14">
    <location>
        <begin position="743"/>
        <end position="753"/>
    </location>
</feature>
<dbReference type="InParanoid" id="W2S9S4"/>
<dbReference type="InterPro" id="IPR029060">
    <property type="entry name" value="PIN-like_dom_sf"/>
</dbReference>
<evidence type="ECO:0000256" key="2">
    <source>
        <dbReference type="ARBA" id="ARBA00004123"/>
    </source>
</evidence>
<dbReference type="InterPro" id="IPR044752">
    <property type="entry name" value="PIN-like_EXO1"/>
</dbReference>
<organism evidence="17 18">
    <name type="scientific">Cyphellophora europaea (strain CBS 101466)</name>
    <name type="common">Phialophora europaea</name>
    <dbReference type="NCBI Taxonomy" id="1220924"/>
    <lineage>
        <taxon>Eukaryota</taxon>
        <taxon>Fungi</taxon>
        <taxon>Dikarya</taxon>
        <taxon>Ascomycota</taxon>
        <taxon>Pezizomycotina</taxon>
        <taxon>Eurotiomycetes</taxon>
        <taxon>Chaetothyriomycetidae</taxon>
        <taxon>Chaetothyriales</taxon>
        <taxon>Cyphellophoraceae</taxon>
        <taxon>Cyphellophora</taxon>
    </lineage>
</organism>
<evidence type="ECO:0000259" key="16">
    <source>
        <dbReference type="SMART" id="SM00485"/>
    </source>
</evidence>
<dbReference type="FunFam" id="1.10.150.20:FF:000011">
    <property type="entry name" value="exonuclease 1"/>
    <property type="match status" value="1"/>
</dbReference>
<dbReference type="PRINTS" id="PR00853">
    <property type="entry name" value="XPGRADSUPER"/>
</dbReference>
<dbReference type="SUPFAM" id="SSF47807">
    <property type="entry name" value="5' to 3' exonuclease, C-terminal subdomain"/>
    <property type="match status" value="1"/>
</dbReference>
<dbReference type="OrthoDB" id="26491at2759"/>
<dbReference type="InterPro" id="IPR006086">
    <property type="entry name" value="XPG-I_dom"/>
</dbReference>
<dbReference type="Pfam" id="PF00867">
    <property type="entry name" value="XPG_I"/>
    <property type="match status" value="1"/>
</dbReference>
<dbReference type="InterPro" id="IPR037315">
    <property type="entry name" value="EXO1_H3TH"/>
</dbReference>
<dbReference type="EMBL" id="KB822712">
    <property type="protein sequence ID" value="ETN45427.1"/>
    <property type="molecule type" value="Genomic_DNA"/>
</dbReference>
<dbReference type="GO" id="GO:0017108">
    <property type="term" value="F:5'-flap endonuclease activity"/>
    <property type="evidence" value="ECO:0007669"/>
    <property type="project" value="TreeGrafter"/>
</dbReference>
<dbReference type="AlphaFoldDB" id="W2S9S4"/>
<evidence type="ECO:0000259" key="15">
    <source>
        <dbReference type="SMART" id="SM00484"/>
    </source>
</evidence>
<dbReference type="CDD" id="cd09857">
    <property type="entry name" value="PIN_EXO1"/>
    <property type="match status" value="1"/>
</dbReference>
<dbReference type="PANTHER" id="PTHR11081:SF65">
    <property type="entry name" value="DNA DAMAGE-INDUCIBLE PROTEIN DIN7-RELATED"/>
    <property type="match status" value="1"/>
</dbReference>
<feature type="region of interest" description="Disordered" evidence="14">
    <location>
        <begin position="377"/>
        <end position="428"/>
    </location>
</feature>
<dbReference type="Gene3D" id="3.40.50.1010">
    <property type="entry name" value="5'-nuclease"/>
    <property type="match status" value="1"/>
</dbReference>
<dbReference type="GO" id="GO:0003677">
    <property type="term" value="F:DNA binding"/>
    <property type="evidence" value="ECO:0007669"/>
    <property type="project" value="UniProtKB-KW"/>
</dbReference>
<dbReference type="GO" id="GO:0035312">
    <property type="term" value="F:5'-3' DNA exonuclease activity"/>
    <property type="evidence" value="ECO:0007669"/>
    <property type="project" value="InterPro"/>
</dbReference>
<dbReference type="VEuPathDB" id="FungiDB:HMPREF1541_09258"/>
<dbReference type="PANTHER" id="PTHR11081">
    <property type="entry name" value="FLAP ENDONUCLEASE FAMILY MEMBER"/>
    <property type="match status" value="1"/>
</dbReference>
<keyword evidence="12" id="KW-0234">DNA repair</keyword>
<reference evidence="17 18" key="1">
    <citation type="submission" date="2013-03" db="EMBL/GenBank/DDBJ databases">
        <title>The Genome Sequence of Phialophora europaea CBS 101466.</title>
        <authorList>
            <consortium name="The Broad Institute Genomics Platform"/>
            <person name="Cuomo C."/>
            <person name="de Hoog S."/>
            <person name="Gorbushina A."/>
            <person name="Walker B."/>
            <person name="Young S.K."/>
            <person name="Zeng Q."/>
            <person name="Gargeya S."/>
            <person name="Fitzgerald M."/>
            <person name="Haas B."/>
            <person name="Abouelleil A."/>
            <person name="Allen A.W."/>
            <person name="Alvarado L."/>
            <person name="Arachchi H.M."/>
            <person name="Berlin A.M."/>
            <person name="Chapman S.B."/>
            <person name="Gainer-Dewar J."/>
            <person name="Goldberg J."/>
            <person name="Griggs A."/>
            <person name="Gujja S."/>
            <person name="Hansen M."/>
            <person name="Howarth C."/>
            <person name="Imamovic A."/>
            <person name="Ireland A."/>
            <person name="Larimer J."/>
            <person name="McCowan C."/>
            <person name="Murphy C."/>
            <person name="Pearson M."/>
            <person name="Poon T.W."/>
            <person name="Priest M."/>
            <person name="Roberts A."/>
            <person name="Saif S."/>
            <person name="Shea T."/>
            <person name="Sisk P."/>
            <person name="Sykes S."/>
            <person name="Wortman J."/>
            <person name="Nusbaum C."/>
            <person name="Birren B."/>
        </authorList>
    </citation>
    <scope>NUCLEOTIDE SEQUENCE [LARGE SCALE GENOMIC DNA]</scope>
    <source>
        <strain evidence="17 18">CBS 101466</strain>
    </source>
</reference>
<evidence type="ECO:0000313" key="17">
    <source>
        <dbReference type="EMBL" id="ETN45427.1"/>
    </source>
</evidence>
<feature type="region of interest" description="Disordered" evidence="14">
    <location>
        <begin position="607"/>
        <end position="639"/>
    </location>
</feature>
<dbReference type="Pfam" id="PF00752">
    <property type="entry name" value="XPG_N"/>
    <property type="match status" value="1"/>
</dbReference>
<sequence length="753" mass="82831">MGISGLLPLLKSIQKPCTLKKFAGQTIGVDAYGWLHRGTVACAIELVQDKPTTKYVDFAVGRVRMLLDFGITPYLVFDGDSLPSKADTNAQRRKRREESKAAGLELLRAGKTAQAHQELQKAAAVTPYMAKLLIEQLKQLGVQYLVAPYEADAQLVYLEQKGIINGILSEDSDMLVYGAKRLITKLNQYAECVEIERINFALCKEISLTGWTDAMFRRMAILSGCDYLPSIEKMGLKTAYRFVRKYKDAEKVIRMVQFEGKLSVPADYIASFQNAELTFIHHRVFCPERRQMVFMEDLQRGMKEEDMPYLGKFVDPDTAVGVACGDLDPKTKQPFRITQTPRPALRDHRRQTVATSRELKPNKSLDSFLISRQPLAELDPNSLTPSPSQQRLLERHRNASWEPRIVSSAPQLRTSTSMTTASSTRTDRNAFLSRASAISSFQAPKRQRLCSDAQDPSPTKEVKRSPFFATPAPQQSPSAQKQARIKKSRRAAFDVWSDDSVDDILLGLPDVQQAASPQKKVAEVPDIECVKPQEDGDDEGQSLIPQSSPAVGSAALPDDVEHEPGTPCLGARSPRSGAEVADAEVAPFEDVLESHVRMQKELKTFAYQSPSKRDAALRTLPPPKRASASEKTVGAQSPEQQLSALATLPAAGFVNDLCSKLGPASNSRDQPDKSTTIVVHSPKARPDCAAETGLNDVSTETIIRYPELPSGTADLPPLRGSEDAMIPNSEDEGSELGDVTPTLDLSSFTFVPT</sequence>
<dbReference type="eggNOG" id="KOG2518">
    <property type="taxonomic scope" value="Eukaryota"/>
</dbReference>
<dbReference type="SUPFAM" id="SSF88723">
    <property type="entry name" value="PIN domain-like"/>
    <property type="match status" value="1"/>
</dbReference>
<evidence type="ECO:0000256" key="6">
    <source>
        <dbReference type="ARBA" id="ARBA00022763"/>
    </source>
</evidence>
<dbReference type="SMART" id="SM00279">
    <property type="entry name" value="HhH2"/>
    <property type="match status" value="1"/>
</dbReference>
<keyword evidence="11" id="KW-0238">DNA-binding</keyword>
<keyword evidence="9" id="KW-0460">Magnesium</keyword>
<evidence type="ECO:0000256" key="13">
    <source>
        <dbReference type="ARBA" id="ARBA00023242"/>
    </source>
</evidence>
<evidence type="ECO:0000256" key="9">
    <source>
        <dbReference type="ARBA" id="ARBA00022842"/>
    </source>
</evidence>
<dbReference type="CDD" id="cd09908">
    <property type="entry name" value="H3TH_EXO1"/>
    <property type="match status" value="1"/>
</dbReference>
<evidence type="ECO:0000256" key="1">
    <source>
        <dbReference type="ARBA" id="ARBA00001946"/>
    </source>
</evidence>
<gene>
    <name evidence="17" type="ORF">HMPREF1541_09258</name>
</gene>
<dbReference type="InterPro" id="IPR019974">
    <property type="entry name" value="XPG_CS"/>
</dbReference>
<keyword evidence="4" id="KW-0540">Nuclease</keyword>
<dbReference type="SMART" id="SM00484">
    <property type="entry name" value="XPGI"/>
    <property type="match status" value="1"/>
</dbReference>
<keyword evidence="10" id="KW-0267">Excision nuclease</keyword>
<feature type="region of interest" description="Disordered" evidence="14">
    <location>
        <begin position="705"/>
        <end position="753"/>
    </location>
</feature>
<feature type="compositionally biased region" description="Low complexity" evidence="14">
    <location>
        <begin position="414"/>
        <end position="424"/>
    </location>
</feature>
<keyword evidence="8" id="KW-0269">Exonuclease</keyword>
<comment type="cofactor">
    <cofactor evidence="1">
        <name>Mg(2+)</name>
        <dbReference type="ChEBI" id="CHEBI:18420"/>
    </cofactor>
</comment>
<evidence type="ECO:0000256" key="14">
    <source>
        <dbReference type="SAM" id="MobiDB-lite"/>
    </source>
</evidence>
<name>W2S9S4_CYPE1</name>
<dbReference type="Proteomes" id="UP000030752">
    <property type="component" value="Unassembled WGS sequence"/>
</dbReference>
<dbReference type="HOGENOM" id="CLU_008978_2_0_1"/>
<dbReference type="GeneID" id="19976597"/>
<keyword evidence="18" id="KW-1185">Reference proteome</keyword>
<comment type="subcellular location">
    <subcellularLocation>
        <location evidence="2">Nucleus</location>
    </subcellularLocation>
</comment>
<keyword evidence="13" id="KW-0539">Nucleus</keyword>
<feature type="domain" description="XPG N-terminal" evidence="16">
    <location>
        <begin position="1"/>
        <end position="99"/>
    </location>
</feature>
<dbReference type="Gene3D" id="1.10.150.20">
    <property type="entry name" value="5' to 3' exonuclease, C-terminal subdomain"/>
    <property type="match status" value="1"/>
</dbReference>
<dbReference type="GO" id="GO:0005634">
    <property type="term" value="C:nucleus"/>
    <property type="evidence" value="ECO:0007669"/>
    <property type="project" value="UniProtKB-SubCell"/>
</dbReference>
<dbReference type="PROSITE" id="PS00841">
    <property type="entry name" value="XPG_1"/>
    <property type="match status" value="1"/>
</dbReference>
<dbReference type="InterPro" id="IPR006084">
    <property type="entry name" value="XPG/Rad2"/>
</dbReference>
<feature type="domain" description="XPG-I" evidence="15">
    <location>
        <begin position="138"/>
        <end position="208"/>
    </location>
</feature>
<evidence type="ECO:0000256" key="12">
    <source>
        <dbReference type="ARBA" id="ARBA00023204"/>
    </source>
</evidence>
<keyword evidence="6" id="KW-0227">DNA damage</keyword>